<dbReference type="Proteomes" id="UP000004095">
    <property type="component" value="Unassembled WGS sequence"/>
</dbReference>
<evidence type="ECO:0000313" key="2">
    <source>
        <dbReference type="EMBL" id="EAY28043.1"/>
    </source>
</evidence>
<organism evidence="2 3">
    <name type="scientific">Microscilla marina ATCC 23134</name>
    <dbReference type="NCBI Taxonomy" id="313606"/>
    <lineage>
        <taxon>Bacteria</taxon>
        <taxon>Pseudomonadati</taxon>
        <taxon>Bacteroidota</taxon>
        <taxon>Cytophagia</taxon>
        <taxon>Cytophagales</taxon>
        <taxon>Microscillaceae</taxon>
        <taxon>Microscilla</taxon>
    </lineage>
</organism>
<feature type="transmembrane region" description="Helical" evidence="1">
    <location>
        <begin position="68"/>
        <end position="93"/>
    </location>
</feature>
<feature type="transmembrane region" description="Helical" evidence="1">
    <location>
        <begin position="41"/>
        <end position="62"/>
    </location>
</feature>
<evidence type="ECO:0000256" key="1">
    <source>
        <dbReference type="SAM" id="Phobius"/>
    </source>
</evidence>
<evidence type="ECO:0000313" key="3">
    <source>
        <dbReference type="Proteomes" id="UP000004095"/>
    </source>
</evidence>
<name>A1ZND2_MICM2</name>
<reference evidence="2 3" key="1">
    <citation type="submission" date="2007-01" db="EMBL/GenBank/DDBJ databases">
        <authorList>
            <person name="Haygood M."/>
            <person name="Podell S."/>
            <person name="Anderson C."/>
            <person name="Hopkinson B."/>
            <person name="Roe K."/>
            <person name="Barbeau K."/>
            <person name="Gaasterland T."/>
            <person name="Ferriera S."/>
            <person name="Johnson J."/>
            <person name="Kravitz S."/>
            <person name="Beeson K."/>
            <person name="Sutton G."/>
            <person name="Rogers Y.-H."/>
            <person name="Friedman R."/>
            <person name="Frazier M."/>
            <person name="Venter J.C."/>
        </authorList>
    </citation>
    <scope>NUCLEOTIDE SEQUENCE [LARGE SCALE GENOMIC DNA]</scope>
    <source>
        <strain evidence="2 3">ATCC 23134</strain>
    </source>
</reference>
<keyword evidence="1" id="KW-0812">Transmembrane</keyword>
<feature type="transmembrane region" description="Helical" evidence="1">
    <location>
        <begin position="262"/>
        <end position="285"/>
    </location>
</feature>
<dbReference type="EMBL" id="AAWS01000018">
    <property type="protein sequence ID" value="EAY28043.1"/>
    <property type="molecule type" value="Genomic_DNA"/>
</dbReference>
<sequence length="433" mass="49409">MLKKLKQYIQWLFQGNLLSYHSGVANQQLTFKGKSRAFQRLVLNSTLSLAAISLPTVPMVWLENRHPLLVITAIILLLAGFIAFCLGVITMAYQPFWLHKNQLTFTPNYLQTINSVGIKHTLYAHKLKAFTLRYDFSQAEVVQIQLWSNHRKVYFVNAYLSHFASNAHDLFEQLKPYFIAWGFSHIDIPAQSSAQSGSWVFQRAGKTTFAPNLSLTALQQASKEHQLKIGNAPEVVVKYLVQQQGETLQVSRPKNYTKKMWWGFWLSLVIGAVIIFGLIYMLVYHPGKNDGGVYVFLGCIGLLWIIFVALFYSNATEAFCLRVSPEEFYIKKRKKEQRYPAHQIQGLRLQGIISQGRYTTVMGRLSLVVNHESAPQPIILLIVDSGRSEKLDTPLVRDSTYQRSMRLARLIAQPMGLEVDWKGFKEGFANIKS</sequence>
<comment type="caution">
    <text evidence="2">The sequence shown here is derived from an EMBL/GenBank/DDBJ whole genome shotgun (WGS) entry which is preliminary data.</text>
</comment>
<protein>
    <submittedName>
        <fullName evidence="2">Uncharacterized protein</fullName>
    </submittedName>
</protein>
<keyword evidence="1" id="KW-1133">Transmembrane helix</keyword>
<dbReference type="RefSeq" id="WP_004155967.1">
    <property type="nucleotide sequence ID" value="NZ_AAWS01000018.1"/>
</dbReference>
<dbReference type="AlphaFoldDB" id="A1ZND2"/>
<keyword evidence="1" id="KW-0472">Membrane</keyword>
<accession>A1ZND2</accession>
<proteinExistence type="predicted"/>
<keyword evidence="3" id="KW-1185">Reference proteome</keyword>
<gene>
    <name evidence="2" type="ORF">M23134_02153</name>
</gene>
<feature type="transmembrane region" description="Helical" evidence="1">
    <location>
        <begin position="291"/>
        <end position="312"/>
    </location>
</feature>